<feature type="transmembrane region" description="Helical" evidence="1">
    <location>
        <begin position="68"/>
        <end position="90"/>
    </location>
</feature>
<dbReference type="PANTHER" id="PTHR30590:SF2">
    <property type="entry name" value="INNER MEMBRANE PROTEIN"/>
    <property type="match status" value="1"/>
</dbReference>
<feature type="transmembrane region" description="Helical" evidence="1">
    <location>
        <begin position="362"/>
        <end position="383"/>
    </location>
</feature>
<proteinExistence type="predicted"/>
<keyword evidence="1" id="KW-0472">Membrane</keyword>
<keyword evidence="1" id="KW-0812">Transmembrane</keyword>
<reference evidence="3 4" key="1">
    <citation type="submission" date="2020-08" db="EMBL/GenBank/DDBJ databases">
        <title>Sequencing the genomes of 1000 actinobacteria strains.</title>
        <authorList>
            <person name="Klenk H.-P."/>
        </authorList>
    </citation>
    <scope>NUCLEOTIDE SEQUENCE [LARGE SCALE GENOMIC DNA]</scope>
    <source>
        <strain evidence="3 4">DSM 46887</strain>
    </source>
</reference>
<feature type="transmembrane region" description="Helical" evidence="1">
    <location>
        <begin position="264"/>
        <end position="282"/>
    </location>
</feature>
<evidence type="ECO:0000259" key="2">
    <source>
        <dbReference type="Pfam" id="PF04235"/>
    </source>
</evidence>
<dbReference type="EMBL" id="JACHMP010000001">
    <property type="protein sequence ID" value="MBB5821789.1"/>
    <property type="molecule type" value="Genomic_DNA"/>
</dbReference>
<protein>
    <recommendedName>
        <fullName evidence="2">DUF418 domain-containing protein</fullName>
    </recommendedName>
</protein>
<accession>A0A7W9MIT6</accession>
<feature type="domain" description="DUF418" evidence="2">
    <location>
        <begin position="248"/>
        <end position="401"/>
    </location>
</feature>
<feature type="transmembrane region" description="Helical" evidence="1">
    <location>
        <begin position="157"/>
        <end position="179"/>
    </location>
</feature>
<feature type="transmembrane region" description="Helical" evidence="1">
    <location>
        <begin position="110"/>
        <end position="127"/>
    </location>
</feature>
<evidence type="ECO:0000313" key="3">
    <source>
        <dbReference type="EMBL" id="MBB5821789.1"/>
    </source>
</evidence>
<evidence type="ECO:0000256" key="1">
    <source>
        <dbReference type="SAM" id="Phobius"/>
    </source>
</evidence>
<gene>
    <name evidence="3" type="ORF">F4562_004851</name>
</gene>
<feature type="transmembrane region" description="Helical" evidence="1">
    <location>
        <begin position="133"/>
        <end position="150"/>
    </location>
</feature>
<keyword evidence="4" id="KW-1185">Reference proteome</keyword>
<dbReference type="InterPro" id="IPR007349">
    <property type="entry name" value="DUF418"/>
</dbReference>
<comment type="caution">
    <text evidence="3">The sequence shown here is derived from an EMBL/GenBank/DDBJ whole genome shotgun (WGS) entry which is preliminary data.</text>
</comment>
<dbReference type="Pfam" id="PF04235">
    <property type="entry name" value="DUF418"/>
    <property type="match status" value="1"/>
</dbReference>
<feature type="transmembrane region" description="Helical" evidence="1">
    <location>
        <begin position="29"/>
        <end position="48"/>
    </location>
</feature>
<feature type="transmembrane region" description="Helical" evidence="1">
    <location>
        <begin position="221"/>
        <end position="243"/>
    </location>
</feature>
<keyword evidence="1" id="KW-1133">Transmembrane helix</keyword>
<feature type="transmembrane region" description="Helical" evidence="1">
    <location>
        <begin position="294"/>
        <end position="316"/>
    </location>
</feature>
<sequence>MRRGEPRDVEETSAPALSTPPGRLAAVDALRGFALLGILVVNITYYASGYRMAGLATPWFTSLLDWEVRAVVAVLFENKFYLLFAFLFGYSFTLQVDSAQRAGASFVPRFLRRLAGLFLLGMAHAIFLFPGDILATYAMVGLALLVLRGLTPRAAMILAVALTAALAAGMLLLAGLAMAGGGDAFGAVAESAAQAEQADRALHGSAGMIISEHVHKLGRIFLLRVFVQCPTVLAACLVGLAVGNRRLLCDDPSEHLAVLRRLQWAGFTVGLAGAGVYAHATWSGGGGAYHMLGQSVNLVTSPLLAAAYAATLLRVLPAVPRLAALFAPPGRMALTNYLAQSLICSLIFTGYGLSLVETLSPLPVVSIGFLLFAAQAAYSRLWLARYRYGPVEWWLRWLTNGRRPAFVRPPRHTALPGVRRRRARST</sequence>
<organism evidence="3 4">
    <name type="scientific">Streptosporangium becharense</name>
    <dbReference type="NCBI Taxonomy" id="1816182"/>
    <lineage>
        <taxon>Bacteria</taxon>
        <taxon>Bacillati</taxon>
        <taxon>Actinomycetota</taxon>
        <taxon>Actinomycetes</taxon>
        <taxon>Streptosporangiales</taxon>
        <taxon>Streptosporangiaceae</taxon>
        <taxon>Streptosporangium</taxon>
    </lineage>
</organism>
<feature type="transmembrane region" description="Helical" evidence="1">
    <location>
        <begin position="337"/>
        <end position="356"/>
    </location>
</feature>
<dbReference type="Proteomes" id="UP000540685">
    <property type="component" value="Unassembled WGS sequence"/>
</dbReference>
<evidence type="ECO:0000313" key="4">
    <source>
        <dbReference type="Proteomes" id="UP000540685"/>
    </source>
</evidence>
<dbReference type="PANTHER" id="PTHR30590">
    <property type="entry name" value="INNER MEMBRANE PROTEIN"/>
    <property type="match status" value="1"/>
</dbReference>
<dbReference type="RefSeq" id="WP_184541028.1">
    <property type="nucleotide sequence ID" value="NZ_JACHMP010000001.1"/>
</dbReference>
<dbReference type="AlphaFoldDB" id="A0A7W9MIT6"/>
<dbReference type="InterPro" id="IPR052529">
    <property type="entry name" value="Bact_Transport_Assoc"/>
</dbReference>
<name>A0A7W9MIT6_9ACTN</name>